<sequence length="230" mass="25737">MENKKLTVTGVEREKQAKLQRMVFKVLGNGTSEAGVEQDDEAVGDKAVVEEDVGGKVAGDKAAVEEDVGGKAAGDKTAIEEDVEEHGDQQNVEEDVKEVVMGNGGYPFDAKKIGQQGNILQLSRLAEVWPTRREENEDYWKGIDNDISKGPRFVPLKDFVGKEDRAEPSSKQLHKNKRKRYHGPDDPIKRRRNFFNASPRMRTTRHVRDRPDLSPPPLDETHSPLCHPSS</sequence>
<accession>A0AA39VA30</accession>
<evidence type="ECO:0000313" key="2">
    <source>
        <dbReference type="EMBL" id="KAK0571810.1"/>
    </source>
</evidence>
<feature type="compositionally biased region" description="Basic residues" evidence="1">
    <location>
        <begin position="172"/>
        <end position="181"/>
    </location>
</feature>
<keyword evidence="3" id="KW-1185">Reference proteome</keyword>
<dbReference type="Proteomes" id="UP001168877">
    <property type="component" value="Unassembled WGS sequence"/>
</dbReference>
<gene>
    <name evidence="2" type="ORF">LWI29_021913</name>
</gene>
<protein>
    <submittedName>
        <fullName evidence="2">Uncharacterized protein</fullName>
    </submittedName>
</protein>
<evidence type="ECO:0000313" key="3">
    <source>
        <dbReference type="Proteomes" id="UP001168877"/>
    </source>
</evidence>
<name>A0AA39VA30_ACESA</name>
<comment type="caution">
    <text evidence="2">The sequence shown here is derived from an EMBL/GenBank/DDBJ whole genome shotgun (WGS) entry which is preliminary data.</text>
</comment>
<dbReference type="AlphaFoldDB" id="A0AA39VA30"/>
<dbReference type="EMBL" id="JAUESC010000388">
    <property type="protein sequence ID" value="KAK0571810.1"/>
    <property type="molecule type" value="Genomic_DNA"/>
</dbReference>
<reference evidence="2" key="2">
    <citation type="submission" date="2023-06" db="EMBL/GenBank/DDBJ databases">
        <authorList>
            <person name="Swenson N.G."/>
            <person name="Wegrzyn J.L."/>
            <person name="Mcevoy S.L."/>
        </authorList>
    </citation>
    <scope>NUCLEOTIDE SEQUENCE</scope>
    <source>
        <strain evidence="2">NS2018</strain>
        <tissue evidence="2">Leaf</tissue>
    </source>
</reference>
<reference evidence="2" key="1">
    <citation type="journal article" date="2022" name="Plant J.">
        <title>Strategies of tolerance reflected in two North American maple genomes.</title>
        <authorList>
            <person name="McEvoy S.L."/>
            <person name="Sezen U.U."/>
            <person name="Trouern-Trend A."/>
            <person name="McMahon S.M."/>
            <person name="Schaberg P.G."/>
            <person name="Yang J."/>
            <person name="Wegrzyn J.L."/>
            <person name="Swenson N.G."/>
        </authorList>
    </citation>
    <scope>NUCLEOTIDE SEQUENCE</scope>
    <source>
        <strain evidence="2">NS2018</strain>
    </source>
</reference>
<feature type="region of interest" description="Disordered" evidence="1">
    <location>
        <begin position="159"/>
        <end position="230"/>
    </location>
</feature>
<organism evidence="2 3">
    <name type="scientific">Acer saccharum</name>
    <name type="common">Sugar maple</name>
    <dbReference type="NCBI Taxonomy" id="4024"/>
    <lineage>
        <taxon>Eukaryota</taxon>
        <taxon>Viridiplantae</taxon>
        <taxon>Streptophyta</taxon>
        <taxon>Embryophyta</taxon>
        <taxon>Tracheophyta</taxon>
        <taxon>Spermatophyta</taxon>
        <taxon>Magnoliopsida</taxon>
        <taxon>eudicotyledons</taxon>
        <taxon>Gunneridae</taxon>
        <taxon>Pentapetalae</taxon>
        <taxon>rosids</taxon>
        <taxon>malvids</taxon>
        <taxon>Sapindales</taxon>
        <taxon>Sapindaceae</taxon>
        <taxon>Hippocastanoideae</taxon>
        <taxon>Acereae</taxon>
        <taxon>Acer</taxon>
    </lineage>
</organism>
<proteinExistence type="predicted"/>
<evidence type="ECO:0000256" key="1">
    <source>
        <dbReference type="SAM" id="MobiDB-lite"/>
    </source>
</evidence>
<feature type="compositionally biased region" description="Basic and acidic residues" evidence="1">
    <location>
        <begin position="159"/>
        <end position="168"/>
    </location>
</feature>